<dbReference type="Pfam" id="PF00106">
    <property type="entry name" value="adh_short"/>
    <property type="match status" value="1"/>
</dbReference>
<sequence length="199" mass="21696">MPTALIIGAGPNIGKASAETFSAAGYHVAVASRTQKLDAKFRYYAFDASKPETVPTLFEKVTADLGSPSVVIYISAAGHVSPPENPFDFELDEFRNSADVNMTSPYYAAREAVRGFEKLGPSGLGPEGGLISVRWKRFYYLDEKHADGTYVTSDISGTGHAEEFLKLAKDSKQGPWNYTFVSGKGYTQFPHVESAPWKP</sequence>
<evidence type="ECO:0000256" key="1">
    <source>
        <dbReference type="ARBA" id="ARBA00006484"/>
    </source>
</evidence>
<dbReference type="GO" id="GO:0016491">
    <property type="term" value="F:oxidoreductase activity"/>
    <property type="evidence" value="ECO:0007669"/>
    <property type="project" value="UniProtKB-KW"/>
</dbReference>
<reference evidence="3 4" key="1">
    <citation type="journal article" date="2024" name="Front Chem Biol">
        <title>Unveiling the potential of Daldinia eschscholtzii MFLUCC 19-0629 through bioactivity and bioinformatics studies for enhanced sustainable agriculture production.</title>
        <authorList>
            <person name="Brooks S."/>
            <person name="Weaver J.A."/>
            <person name="Klomchit A."/>
            <person name="Alharthi S.A."/>
            <person name="Onlamun T."/>
            <person name="Nurani R."/>
            <person name="Vong T.K."/>
            <person name="Alberti F."/>
            <person name="Greco C."/>
        </authorList>
    </citation>
    <scope>NUCLEOTIDE SEQUENCE [LARGE SCALE GENOMIC DNA]</scope>
    <source>
        <strain evidence="3">MFLUCC 19-0629</strain>
    </source>
</reference>
<protein>
    <submittedName>
        <fullName evidence="3">Uncharacterized protein</fullName>
    </submittedName>
</protein>
<evidence type="ECO:0000313" key="3">
    <source>
        <dbReference type="EMBL" id="KAK6950701.1"/>
    </source>
</evidence>
<keyword evidence="2" id="KW-0560">Oxidoreductase</keyword>
<dbReference type="InterPro" id="IPR002347">
    <property type="entry name" value="SDR_fam"/>
</dbReference>
<dbReference type="PANTHER" id="PTHR43669:SF4">
    <property type="entry name" value="SHORT-CHAIN DEHYDROGENASE"/>
    <property type="match status" value="1"/>
</dbReference>
<accession>A0AAX6MET5</accession>
<dbReference type="EMBL" id="JBANMG010000007">
    <property type="protein sequence ID" value="KAK6950701.1"/>
    <property type="molecule type" value="Genomic_DNA"/>
</dbReference>
<comment type="caution">
    <text evidence="3">The sequence shown here is derived from an EMBL/GenBank/DDBJ whole genome shotgun (WGS) entry which is preliminary data.</text>
</comment>
<dbReference type="SUPFAM" id="SSF51735">
    <property type="entry name" value="NAD(P)-binding Rossmann-fold domains"/>
    <property type="match status" value="1"/>
</dbReference>
<dbReference type="AlphaFoldDB" id="A0AAX6MET5"/>
<proteinExistence type="inferred from homology"/>
<organism evidence="3 4">
    <name type="scientific">Daldinia eschscholtzii</name>
    <dbReference type="NCBI Taxonomy" id="292717"/>
    <lineage>
        <taxon>Eukaryota</taxon>
        <taxon>Fungi</taxon>
        <taxon>Dikarya</taxon>
        <taxon>Ascomycota</taxon>
        <taxon>Pezizomycotina</taxon>
        <taxon>Sordariomycetes</taxon>
        <taxon>Xylariomycetidae</taxon>
        <taxon>Xylariales</taxon>
        <taxon>Hypoxylaceae</taxon>
        <taxon>Daldinia</taxon>
    </lineage>
</organism>
<evidence type="ECO:0000256" key="2">
    <source>
        <dbReference type="ARBA" id="ARBA00023002"/>
    </source>
</evidence>
<evidence type="ECO:0000313" key="4">
    <source>
        <dbReference type="Proteomes" id="UP001369815"/>
    </source>
</evidence>
<dbReference type="CDD" id="cd05233">
    <property type="entry name" value="SDR_c"/>
    <property type="match status" value="1"/>
</dbReference>
<keyword evidence="4" id="KW-1185">Reference proteome</keyword>
<dbReference type="Gene3D" id="3.40.50.720">
    <property type="entry name" value="NAD(P)-binding Rossmann-like Domain"/>
    <property type="match status" value="1"/>
</dbReference>
<name>A0AAX6MET5_9PEZI</name>
<dbReference type="Proteomes" id="UP001369815">
    <property type="component" value="Unassembled WGS sequence"/>
</dbReference>
<dbReference type="InterPro" id="IPR036291">
    <property type="entry name" value="NAD(P)-bd_dom_sf"/>
</dbReference>
<gene>
    <name evidence="3" type="ORF">Daesc_007226</name>
</gene>
<dbReference type="PANTHER" id="PTHR43669">
    <property type="entry name" value="5-KETO-D-GLUCONATE 5-REDUCTASE"/>
    <property type="match status" value="1"/>
</dbReference>
<comment type="similarity">
    <text evidence="1">Belongs to the short-chain dehydrogenases/reductases (SDR) family.</text>
</comment>